<keyword evidence="8 10" id="KW-1015">Disulfide bond</keyword>
<dbReference type="PROSITE" id="PS01285">
    <property type="entry name" value="FA58C_1"/>
    <property type="match status" value="2"/>
</dbReference>
<dbReference type="GO" id="GO:0005576">
    <property type="term" value="C:extracellular region"/>
    <property type="evidence" value="ECO:0007669"/>
    <property type="project" value="UniProtKB-SubCell"/>
</dbReference>
<dbReference type="OrthoDB" id="2121828at2759"/>
<dbReference type="InterPro" id="IPR011707">
    <property type="entry name" value="Cu-oxidase-like_N"/>
</dbReference>
<gene>
    <name evidence="12" type="ORF">N338_10458</name>
</gene>
<sequence>IVFKNKASRPYSIYFHGVTLSKNAEGADYPLDPTNNGTQSRGIEPGKTHTYEWKIAKTDQPTAQDAQCITRLYHSSVDIERDIASGLIGPLLICKSEALTQKGVQKKADVEQQAMFAVFDENKSWYIEDNIKDYCSNPATVKRDDPKFYNSNIMHTINGYVSDSSEILGFCQDSVVQWHFSSVGTHDEIVSVRLSGHSFLYQGKYEDTLNVFPMSGESVTVEMDNVGTWLLASWGTSEMSYGMRLRFRDARCDYEEDVMFDVLDFTYTKTDKKAVSTSVEDDVQDEEDQEDLDYQDYLAASYSIRSSRKATGDEEKENLTALAWELFDDPYMTDPKVNINEQRNPDGIAEHYLRSKGNERRYYIAAKEVCWNYSGHKSTMLSDKTCKDGTTYKVVFQSYTDSTFTTLQDEDEYKEHLGILGPVIRAEVDDVILVHFKNMASRPYSLHAHGLLYEKSSEGSVYDDESPLWFKEDDEVQPNNSYIYVWYANRRSGPLQSGAACRSWIYYSDLNLEKDIHSGLIGPILICQKGTFSKSNSSTSSRDFFLLFMVFDEEKSWYFDKRSGRPCTEKNQEMQQCHKFYAINGITYNLQGLRMYEGELIRWHLLNMGGPKDIHVVHFHGQTFIEQGEPKYQLGTYTLLPGSFRTIEMKPQRPGWWLLDTEVGEYQQSGMQASYLVIEKGCRIPMGLASGVILDSQINASHHVDYWEPKLARLNNSGTYNAWSTTMIKELLPWIQVDFQRQVLLTGIQTQGAKQFLKSLYVQKFFIVYSKDKRKWNTFKGDSSPAQKIFEGNSNAHGIKENIIDPPIIARYIRIYPTEAYNRPTLRMELLGCEVDGCSLPLGMESGEIKNTQITASSVKTSWFSTWDPSLARLNREGKINAWRAKLNNNQQWLQIDLLTIKKITAIATQGVKSVTTENFVKTYVILYSDQGSEWKSYTEGSSSVAKVFLGNENSNGHVKHFFNPPILSRFIRIVPRTWYHGIALRLELYGCDFDGGLAVKRTDKSGSS</sequence>
<dbReference type="AlphaFoldDB" id="A0A094LZX0"/>
<dbReference type="InterPro" id="IPR008972">
    <property type="entry name" value="Cupredoxin"/>
</dbReference>
<dbReference type="SUPFAM" id="SSF49785">
    <property type="entry name" value="Galactose-binding domain-like"/>
    <property type="match status" value="2"/>
</dbReference>
<dbReference type="GO" id="GO:0016491">
    <property type="term" value="F:oxidoreductase activity"/>
    <property type="evidence" value="ECO:0007669"/>
    <property type="project" value="InterPro"/>
</dbReference>
<dbReference type="PANTHER" id="PTHR46806:SF10">
    <property type="entry name" value="COAGULATION FACTOR V"/>
    <property type="match status" value="1"/>
</dbReference>
<dbReference type="Proteomes" id="UP000053854">
    <property type="component" value="Unassembled WGS sequence"/>
</dbReference>
<dbReference type="FunFam" id="2.60.40.420:FF:000028">
    <property type="entry name" value="Ceruloplasmin"/>
    <property type="match status" value="1"/>
</dbReference>
<organism evidence="12 13">
    <name type="scientific">Podiceps cristatus</name>
    <name type="common">Great crested grebe</name>
    <dbReference type="NCBI Taxonomy" id="345573"/>
    <lineage>
        <taxon>Eukaryota</taxon>
        <taxon>Metazoa</taxon>
        <taxon>Chordata</taxon>
        <taxon>Craniata</taxon>
        <taxon>Vertebrata</taxon>
        <taxon>Euteleostomi</taxon>
        <taxon>Archelosauria</taxon>
        <taxon>Archosauria</taxon>
        <taxon>Dinosauria</taxon>
        <taxon>Saurischia</taxon>
        <taxon>Theropoda</taxon>
        <taxon>Coelurosauria</taxon>
        <taxon>Aves</taxon>
        <taxon>Neognathae</taxon>
        <taxon>Neoaves</taxon>
        <taxon>Mirandornithes</taxon>
        <taxon>Podicipediformes</taxon>
        <taxon>Podicipedidae</taxon>
        <taxon>Podiceps</taxon>
    </lineage>
</organism>
<evidence type="ECO:0000256" key="1">
    <source>
        <dbReference type="ARBA" id="ARBA00004613"/>
    </source>
</evidence>
<comment type="subcellular location">
    <subcellularLocation>
        <location evidence="1">Secreted</location>
    </subcellularLocation>
</comment>
<dbReference type="InterPro" id="IPR000421">
    <property type="entry name" value="FA58C"/>
</dbReference>
<keyword evidence="13" id="KW-1185">Reference proteome</keyword>
<feature type="domain" description="F5/8 type C" evidence="11">
    <location>
        <begin position="682"/>
        <end position="833"/>
    </location>
</feature>
<keyword evidence="7" id="KW-0106">Calcium</keyword>
<evidence type="ECO:0000313" key="12">
    <source>
        <dbReference type="EMBL" id="KFZ68809.1"/>
    </source>
</evidence>
<evidence type="ECO:0000256" key="4">
    <source>
        <dbReference type="ARBA" id="ARBA00022723"/>
    </source>
</evidence>
<dbReference type="Pfam" id="PF07731">
    <property type="entry name" value="Cu-oxidase_2"/>
    <property type="match status" value="1"/>
</dbReference>
<feature type="non-terminal residue" evidence="12">
    <location>
        <position position="1009"/>
    </location>
</feature>
<feature type="domain" description="F5/8 type C" evidence="11">
    <location>
        <begin position="838"/>
        <end position="992"/>
    </location>
</feature>
<keyword evidence="4" id="KW-0479">Metal-binding</keyword>
<dbReference type="InterPro" id="IPR008979">
    <property type="entry name" value="Galactose-bd-like_sf"/>
</dbReference>
<evidence type="ECO:0000256" key="7">
    <source>
        <dbReference type="ARBA" id="ARBA00022837"/>
    </source>
</evidence>
<evidence type="ECO:0000256" key="5">
    <source>
        <dbReference type="ARBA" id="ARBA00022729"/>
    </source>
</evidence>
<dbReference type="PIRSF" id="PIRSF000354">
    <property type="entry name" value="Factors_V_VIII"/>
    <property type="match status" value="1"/>
</dbReference>
<evidence type="ECO:0000313" key="13">
    <source>
        <dbReference type="Proteomes" id="UP000053854"/>
    </source>
</evidence>
<dbReference type="InterPro" id="IPR033138">
    <property type="entry name" value="Cu_oxidase_CS"/>
</dbReference>
<keyword evidence="6" id="KW-0677">Repeat</keyword>
<dbReference type="Gene3D" id="2.60.40.420">
    <property type="entry name" value="Cupredoxins - blue copper proteins"/>
    <property type="match status" value="3"/>
</dbReference>
<dbReference type="GO" id="GO:0038023">
    <property type="term" value="F:signaling receptor activity"/>
    <property type="evidence" value="ECO:0007669"/>
    <property type="project" value="TreeGrafter"/>
</dbReference>
<dbReference type="GO" id="GO:0005507">
    <property type="term" value="F:copper ion binding"/>
    <property type="evidence" value="ECO:0007669"/>
    <property type="project" value="InterPro"/>
</dbReference>
<proteinExistence type="inferred from homology"/>
<dbReference type="SMART" id="SM00231">
    <property type="entry name" value="FA58C"/>
    <property type="match status" value="2"/>
</dbReference>
<feature type="disulfide bond" evidence="10">
    <location>
        <begin position="682"/>
        <end position="833"/>
    </location>
</feature>
<dbReference type="InterPro" id="IPR050633">
    <property type="entry name" value="Neuropilin_MCO_CoagFactor"/>
</dbReference>
<dbReference type="PROSITE" id="PS01286">
    <property type="entry name" value="FA58C_2"/>
    <property type="match status" value="2"/>
</dbReference>
<keyword evidence="3" id="KW-0964">Secreted</keyword>
<dbReference type="InterPro" id="IPR011706">
    <property type="entry name" value="Cu-oxidase_C"/>
</dbReference>
<evidence type="ECO:0000256" key="3">
    <source>
        <dbReference type="ARBA" id="ARBA00022525"/>
    </source>
</evidence>
<dbReference type="SUPFAM" id="SSF49503">
    <property type="entry name" value="Cupredoxins"/>
    <property type="match status" value="4"/>
</dbReference>
<feature type="non-terminal residue" evidence="12">
    <location>
        <position position="1"/>
    </location>
</feature>
<name>A0A094LZX0_PODCR</name>
<dbReference type="Gene3D" id="2.60.120.260">
    <property type="entry name" value="Galactose-binding domain-like"/>
    <property type="match status" value="2"/>
</dbReference>
<feature type="disulfide bond" evidence="10">
    <location>
        <begin position="501"/>
        <end position="527"/>
    </location>
</feature>
<evidence type="ECO:0000256" key="9">
    <source>
        <dbReference type="ARBA" id="ARBA00023180"/>
    </source>
</evidence>
<accession>A0A094LZX0</accession>
<dbReference type="Pfam" id="PF07732">
    <property type="entry name" value="Cu-oxidase_3"/>
    <property type="match status" value="1"/>
</dbReference>
<dbReference type="FunFam" id="2.60.120.260:FF:000002">
    <property type="entry name" value="Coagulation factor VIII"/>
    <property type="match status" value="2"/>
</dbReference>
<reference evidence="12 13" key="1">
    <citation type="submission" date="2014-04" db="EMBL/GenBank/DDBJ databases">
        <title>Genome evolution of avian class.</title>
        <authorList>
            <person name="Zhang G."/>
            <person name="Li C."/>
        </authorList>
    </citation>
    <scope>NUCLEOTIDE SEQUENCE [LARGE SCALE GENOMIC DNA]</scope>
    <source>
        <strain evidence="12">BGI_N338</strain>
    </source>
</reference>
<keyword evidence="9" id="KW-0325">Glycoprotein</keyword>
<evidence type="ECO:0000256" key="2">
    <source>
        <dbReference type="ARBA" id="ARBA00010609"/>
    </source>
</evidence>
<dbReference type="PROSITE" id="PS00079">
    <property type="entry name" value="MULTICOPPER_OXIDASE1"/>
    <property type="match status" value="1"/>
</dbReference>
<dbReference type="CDD" id="cd00057">
    <property type="entry name" value="FA58C"/>
    <property type="match status" value="2"/>
</dbReference>
<dbReference type="EMBL" id="KL286812">
    <property type="protein sequence ID" value="KFZ68809.1"/>
    <property type="molecule type" value="Genomic_DNA"/>
</dbReference>
<evidence type="ECO:0000256" key="8">
    <source>
        <dbReference type="ARBA" id="ARBA00023157"/>
    </source>
</evidence>
<dbReference type="InterPro" id="IPR024715">
    <property type="entry name" value="Factor_5/8-like"/>
</dbReference>
<dbReference type="CDD" id="cd14454">
    <property type="entry name" value="CuRO_4_FV_like"/>
    <property type="match status" value="1"/>
</dbReference>
<dbReference type="PROSITE" id="PS50022">
    <property type="entry name" value="FA58C_3"/>
    <property type="match status" value="2"/>
</dbReference>
<evidence type="ECO:0000256" key="10">
    <source>
        <dbReference type="PIRSR" id="PIRSR000354-1"/>
    </source>
</evidence>
<evidence type="ECO:0000256" key="6">
    <source>
        <dbReference type="ARBA" id="ARBA00022737"/>
    </source>
</evidence>
<comment type="similarity">
    <text evidence="2">Belongs to the multicopper oxidase family.</text>
</comment>
<evidence type="ECO:0000259" key="11">
    <source>
        <dbReference type="PROSITE" id="PS50022"/>
    </source>
</evidence>
<keyword evidence="5" id="KW-0732">Signal</keyword>
<protein>
    <submittedName>
        <fullName evidence="12">Coagulation factor V</fullName>
    </submittedName>
</protein>
<dbReference type="PANTHER" id="PTHR46806">
    <property type="entry name" value="F5/8 TYPE C DOMAIN-CONTAINING PROTEIN"/>
    <property type="match status" value="1"/>
</dbReference>
<dbReference type="GO" id="GO:0005886">
    <property type="term" value="C:plasma membrane"/>
    <property type="evidence" value="ECO:0007669"/>
    <property type="project" value="TreeGrafter"/>
</dbReference>
<dbReference type="Pfam" id="PF00754">
    <property type="entry name" value="F5_F8_type_C"/>
    <property type="match status" value="2"/>
</dbReference>